<dbReference type="SUPFAM" id="SSF50969">
    <property type="entry name" value="YVTN repeat-like/Quinoprotein amine dehydrogenase"/>
    <property type="match status" value="2"/>
</dbReference>
<feature type="chain" id="PRO_5047128254" description="WD40 repeat domain-containing protein" evidence="1">
    <location>
        <begin position="23"/>
        <end position="578"/>
    </location>
</feature>
<protein>
    <recommendedName>
        <fullName evidence="4">WD40 repeat domain-containing protein</fullName>
    </recommendedName>
</protein>
<dbReference type="RefSeq" id="WP_189072035.1">
    <property type="nucleotide sequence ID" value="NZ_BMQN01000001.1"/>
</dbReference>
<evidence type="ECO:0000313" key="2">
    <source>
        <dbReference type="EMBL" id="GGR85353.1"/>
    </source>
</evidence>
<dbReference type="Proteomes" id="UP000644548">
    <property type="component" value="Unassembled WGS sequence"/>
</dbReference>
<evidence type="ECO:0008006" key="4">
    <source>
        <dbReference type="Google" id="ProtNLM"/>
    </source>
</evidence>
<sequence length="578" mass="60382">MPSRSARLAATLLTGLLSSAGAVTLTVRDTPVLPGDPRLSDATWDRQGGVHACVGERLLSQISGGQRRAVWLGRPCEAVRVSPDATQVAVQTGQSLQVVNLNGATLAKVDAGTLSGFGFLPDGTLLLASARGLERLTWPGGERVTLDPTPVTSLDLNLEGTRAVLVRGARVQLIDTATLVTAAIRTLSGLTCDATCPPAVVAFSADGRSATAQLGPTLVALRDGFPSTTVLRPSDPEAGGQYTALPLRNNTVLLLRPGETQVRDIQTGHRERRWPVAQQSAQPARLSPQEDVLTLIGTTLTVRPADLTSTRPLWRLPGAVEGGAVDSTGTLITVPAADPAHAPDPRRWLAVGGAQRSAYGLTPSGLTELRGSTGRPLPAQAGATQLSVNHWGNHVVTWSGSGLSVTAPKSGTVIFSAPAPGLAHVTLSPDATRAYLFPRQGEPRVQLLANRKTFPLPVQPGVRYRDVQISGKGVHAYARPDGRTDLYRTGQRQPYASLPGGPLSRFSPDSLLLAVVTPSPGGWVVALVDAATGEERTRSGPLDRAPTFLAWSADSRTLHVGAGPLDGLASVTTLAVSP</sequence>
<feature type="signal peptide" evidence="1">
    <location>
        <begin position="1"/>
        <end position="22"/>
    </location>
</feature>
<proteinExistence type="predicted"/>
<evidence type="ECO:0000256" key="1">
    <source>
        <dbReference type="SAM" id="SignalP"/>
    </source>
</evidence>
<evidence type="ECO:0000313" key="3">
    <source>
        <dbReference type="Proteomes" id="UP000644548"/>
    </source>
</evidence>
<dbReference type="InterPro" id="IPR015943">
    <property type="entry name" value="WD40/YVTN_repeat-like_dom_sf"/>
</dbReference>
<name>A0ABQ2S044_9DEIO</name>
<reference evidence="3" key="1">
    <citation type="journal article" date="2019" name="Int. J. Syst. Evol. Microbiol.">
        <title>The Global Catalogue of Microorganisms (GCM) 10K type strain sequencing project: providing services to taxonomists for standard genome sequencing and annotation.</title>
        <authorList>
            <consortium name="The Broad Institute Genomics Platform"/>
            <consortium name="The Broad Institute Genome Sequencing Center for Infectious Disease"/>
            <person name="Wu L."/>
            <person name="Ma J."/>
        </authorList>
    </citation>
    <scope>NUCLEOTIDE SEQUENCE [LARGE SCALE GENOMIC DNA]</scope>
    <source>
        <strain evidence="3">JCM 31405</strain>
    </source>
</reference>
<keyword evidence="3" id="KW-1185">Reference proteome</keyword>
<dbReference type="EMBL" id="BMQN01000001">
    <property type="protein sequence ID" value="GGR85353.1"/>
    <property type="molecule type" value="Genomic_DNA"/>
</dbReference>
<comment type="caution">
    <text evidence="2">The sequence shown here is derived from an EMBL/GenBank/DDBJ whole genome shotgun (WGS) entry which is preliminary data.</text>
</comment>
<dbReference type="InterPro" id="IPR011044">
    <property type="entry name" value="Quino_amine_DH_bsu"/>
</dbReference>
<gene>
    <name evidence="2" type="ORF">GCM10008960_10490</name>
</gene>
<organism evidence="2 3">
    <name type="scientific">Deinococcus sedimenti</name>
    <dbReference type="NCBI Taxonomy" id="1867090"/>
    <lineage>
        <taxon>Bacteria</taxon>
        <taxon>Thermotogati</taxon>
        <taxon>Deinococcota</taxon>
        <taxon>Deinococci</taxon>
        <taxon>Deinococcales</taxon>
        <taxon>Deinococcaceae</taxon>
        <taxon>Deinococcus</taxon>
    </lineage>
</organism>
<dbReference type="Gene3D" id="2.130.10.10">
    <property type="entry name" value="YVTN repeat-like/Quinoprotein amine dehydrogenase"/>
    <property type="match status" value="1"/>
</dbReference>
<keyword evidence="1" id="KW-0732">Signal</keyword>
<accession>A0ABQ2S044</accession>